<evidence type="ECO:0000313" key="3">
    <source>
        <dbReference type="Proteomes" id="UP001233172"/>
    </source>
</evidence>
<feature type="compositionally biased region" description="Basic and acidic residues" evidence="1">
    <location>
        <begin position="34"/>
        <end position="45"/>
    </location>
</feature>
<gene>
    <name evidence="2" type="ORF">Bpfe_000502</name>
</gene>
<protein>
    <submittedName>
        <fullName evidence="2">Uncharacterized protein</fullName>
    </submittedName>
</protein>
<name>A0AAD8FQK3_BIOPF</name>
<dbReference type="EMBL" id="JASAOG010000001">
    <property type="protein sequence ID" value="KAK0070519.1"/>
    <property type="molecule type" value="Genomic_DNA"/>
</dbReference>
<comment type="caution">
    <text evidence="2">The sequence shown here is derived from an EMBL/GenBank/DDBJ whole genome shotgun (WGS) entry which is preliminary data.</text>
</comment>
<evidence type="ECO:0000313" key="2">
    <source>
        <dbReference type="EMBL" id="KAK0070519.1"/>
    </source>
</evidence>
<proteinExistence type="predicted"/>
<reference evidence="2" key="2">
    <citation type="submission" date="2023-04" db="EMBL/GenBank/DDBJ databases">
        <authorList>
            <person name="Bu L."/>
            <person name="Lu L."/>
            <person name="Laidemitt M.R."/>
            <person name="Zhang S.M."/>
            <person name="Mutuku M."/>
            <person name="Mkoji G."/>
            <person name="Steinauer M."/>
            <person name="Loker E.S."/>
        </authorList>
    </citation>
    <scope>NUCLEOTIDE SEQUENCE</scope>
    <source>
        <strain evidence="2">KasaAsao</strain>
        <tissue evidence="2">Whole Snail</tissue>
    </source>
</reference>
<dbReference type="Proteomes" id="UP001233172">
    <property type="component" value="Unassembled WGS sequence"/>
</dbReference>
<organism evidence="2 3">
    <name type="scientific">Biomphalaria pfeifferi</name>
    <name type="common">Bloodfluke planorb</name>
    <name type="synonym">Freshwater snail</name>
    <dbReference type="NCBI Taxonomy" id="112525"/>
    <lineage>
        <taxon>Eukaryota</taxon>
        <taxon>Metazoa</taxon>
        <taxon>Spiralia</taxon>
        <taxon>Lophotrochozoa</taxon>
        <taxon>Mollusca</taxon>
        <taxon>Gastropoda</taxon>
        <taxon>Heterobranchia</taxon>
        <taxon>Euthyneura</taxon>
        <taxon>Panpulmonata</taxon>
        <taxon>Hygrophila</taxon>
        <taxon>Lymnaeoidea</taxon>
        <taxon>Planorbidae</taxon>
        <taxon>Biomphalaria</taxon>
    </lineage>
</organism>
<accession>A0AAD8FQK3</accession>
<keyword evidence="3" id="KW-1185">Reference proteome</keyword>
<sequence>MRLLSDSSSLHRHLKGVLDWTRGSIEKGHFRVESRKLEYIQERSPKTQHPGHQRHSTQVTKDTAPRSPKTQHPGHQRHSLIFLRNFQKTEAYSNVEEMRSPGQ</sequence>
<evidence type="ECO:0000256" key="1">
    <source>
        <dbReference type="SAM" id="MobiDB-lite"/>
    </source>
</evidence>
<dbReference type="AlphaFoldDB" id="A0AAD8FQK3"/>
<feature type="region of interest" description="Disordered" evidence="1">
    <location>
        <begin position="34"/>
        <end position="80"/>
    </location>
</feature>
<reference evidence="2" key="1">
    <citation type="journal article" date="2023" name="PLoS Negl. Trop. Dis.">
        <title>A genome sequence for Biomphalaria pfeifferi, the major vector snail for the human-infecting parasite Schistosoma mansoni.</title>
        <authorList>
            <person name="Bu L."/>
            <person name="Lu L."/>
            <person name="Laidemitt M.R."/>
            <person name="Zhang S.M."/>
            <person name="Mutuku M."/>
            <person name="Mkoji G."/>
            <person name="Steinauer M."/>
            <person name="Loker E.S."/>
        </authorList>
    </citation>
    <scope>NUCLEOTIDE SEQUENCE</scope>
    <source>
        <strain evidence="2">KasaAsao</strain>
    </source>
</reference>